<reference evidence="7" key="1">
    <citation type="submission" date="2014-12" db="EMBL/GenBank/DDBJ databases">
        <title>Genome Sequence of Valsa Canker Pathogens Uncovers a Specific Adaption of Colonization on Woody Bark.</title>
        <authorList>
            <person name="Yin Z."/>
            <person name="Liu H."/>
            <person name="Gao X."/>
            <person name="Li Z."/>
            <person name="Song N."/>
            <person name="Ke X."/>
            <person name="Dai Q."/>
            <person name="Wu Y."/>
            <person name="Sun Y."/>
            <person name="Xu J.-R."/>
            <person name="Kang Z.K."/>
            <person name="Wang L."/>
            <person name="Huang L."/>
        </authorList>
    </citation>
    <scope>NUCLEOTIDE SEQUENCE [LARGE SCALE GENOMIC DNA]</scope>
    <source>
        <strain evidence="7">SXYL134</strain>
    </source>
</reference>
<keyword evidence="2" id="KW-0285">Flavoprotein</keyword>
<evidence type="ECO:0000256" key="1">
    <source>
        <dbReference type="ARBA" id="ARBA00005466"/>
    </source>
</evidence>
<evidence type="ECO:0000256" key="2">
    <source>
        <dbReference type="ARBA" id="ARBA00022630"/>
    </source>
</evidence>
<proteinExistence type="inferred from homology"/>
<dbReference type="Gene3D" id="3.30.465.10">
    <property type="match status" value="1"/>
</dbReference>
<dbReference type="Gene3D" id="3.40.462.20">
    <property type="match status" value="1"/>
</dbReference>
<dbReference type="EMBL" id="KN714711">
    <property type="protein sequence ID" value="KUI58320.1"/>
    <property type="molecule type" value="Genomic_DNA"/>
</dbReference>
<keyword evidence="3" id="KW-0274">FAD</keyword>
<dbReference type="PANTHER" id="PTHR42973">
    <property type="entry name" value="BINDING OXIDOREDUCTASE, PUTATIVE (AFU_ORTHOLOGUE AFUA_1G17690)-RELATED"/>
    <property type="match status" value="1"/>
</dbReference>
<dbReference type="PROSITE" id="PS51387">
    <property type="entry name" value="FAD_PCMH"/>
    <property type="match status" value="1"/>
</dbReference>
<protein>
    <submittedName>
        <fullName evidence="6">Bifunctional solanapyrone synthase</fullName>
    </submittedName>
</protein>
<name>A0A194V2Y7_CYTMA</name>
<dbReference type="PANTHER" id="PTHR42973:SF54">
    <property type="entry name" value="FAD-BINDING PCMH-TYPE DOMAIN-CONTAINING PROTEIN"/>
    <property type="match status" value="1"/>
</dbReference>
<dbReference type="STRING" id="694573.A0A194V2Y7"/>
<dbReference type="InterPro" id="IPR016169">
    <property type="entry name" value="FAD-bd_PCMH_sub2"/>
</dbReference>
<evidence type="ECO:0000256" key="3">
    <source>
        <dbReference type="ARBA" id="ARBA00022827"/>
    </source>
</evidence>
<evidence type="ECO:0000259" key="5">
    <source>
        <dbReference type="PROSITE" id="PS51387"/>
    </source>
</evidence>
<feature type="domain" description="FAD-binding PCMH-type" evidence="5">
    <location>
        <begin position="49"/>
        <end position="221"/>
    </location>
</feature>
<evidence type="ECO:0000256" key="4">
    <source>
        <dbReference type="ARBA" id="ARBA00023002"/>
    </source>
</evidence>
<accession>A0A194V2Y7</accession>
<keyword evidence="4" id="KW-0560">Oxidoreductase</keyword>
<comment type="similarity">
    <text evidence="1">Belongs to the oxygen-dependent FAD-linked oxidoreductase family.</text>
</comment>
<gene>
    <name evidence="6" type="ORF">VP1G_05616</name>
</gene>
<keyword evidence="7" id="KW-1185">Reference proteome</keyword>
<sequence>MLTPGSSENVTSWRLQEACRTALHSMGADHVETNVLNQTIVDENWSLGCVAEPYCIILPNNAQDVSTAVNIIHAFDVKFAVRSGGHSPNPGWSSVGRNGILVDLQRLNEVTLSSDNSVVSIGPGARWGAVQDVLAEQNTTVMGGRYSDVGVGGLILGGGYSYLSTEYGLATDNVKDFEIVLANGTITNANANENADLFWALKGGGPNFGIVTSYHIETARSNAAWFEALIFSPDQANDVLDAFAQWQLEGGSTDTRGNVNSVMALDEIAVLLVYAGHPPDSPSEFSPFYELEPLAVLVPGTNGTIQDVETLVSSTASVVHMRHDYRSGSSRVDAQLYKDVYAFWLEKAQSVYETTGANQTFSIQHIPSSIAAHGIQKGGNPMGILQETQQWWTTLVDWVDAEDDELVRSVAIDTTAYLEELSQERGLNVSHIFMNDASRDQDPLSSYGAENLQKLKEVSMKYDPTQLFQRQQNNGFLLRNIL</sequence>
<organism evidence="6 7">
    <name type="scientific">Cytospora mali</name>
    <name type="common">Apple Valsa canker fungus</name>
    <name type="synonym">Valsa mali</name>
    <dbReference type="NCBI Taxonomy" id="578113"/>
    <lineage>
        <taxon>Eukaryota</taxon>
        <taxon>Fungi</taxon>
        <taxon>Dikarya</taxon>
        <taxon>Ascomycota</taxon>
        <taxon>Pezizomycotina</taxon>
        <taxon>Sordariomycetes</taxon>
        <taxon>Sordariomycetidae</taxon>
        <taxon>Diaporthales</taxon>
        <taxon>Cytosporaceae</taxon>
        <taxon>Cytospora</taxon>
    </lineage>
</organism>
<dbReference type="InterPro" id="IPR016166">
    <property type="entry name" value="FAD-bd_PCMH"/>
</dbReference>
<dbReference type="Pfam" id="PF01565">
    <property type="entry name" value="FAD_binding_4"/>
    <property type="match status" value="1"/>
</dbReference>
<dbReference type="AlphaFoldDB" id="A0A194V2Y7"/>
<evidence type="ECO:0000313" key="6">
    <source>
        <dbReference type="EMBL" id="KUI58320.1"/>
    </source>
</evidence>
<dbReference type="OrthoDB" id="2151789at2759"/>
<dbReference type="InterPro" id="IPR006094">
    <property type="entry name" value="Oxid_FAD_bind_N"/>
</dbReference>
<dbReference type="Proteomes" id="UP000078576">
    <property type="component" value="Unassembled WGS sequence"/>
</dbReference>
<dbReference type="GO" id="GO:0071949">
    <property type="term" value="F:FAD binding"/>
    <property type="evidence" value="ECO:0007669"/>
    <property type="project" value="InterPro"/>
</dbReference>
<dbReference type="GO" id="GO:0016491">
    <property type="term" value="F:oxidoreductase activity"/>
    <property type="evidence" value="ECO:0007669"/>
    <property type="project" value="UniProtKB-KW"/>
</dbReference>
<dbReference type="InterPro" id="IPR036318">
    <property type="entry name" value="FAD-bd_PCMH-like_sf"/>
</dbReference>
<evidence type="ECO:0000313" key="7">
    <source>
        <dbReference type="Proteomes" id="UP000078576"/>
    </source>
</evidence>
<dbReference type="InterPro" id="IPR050416">
    <property type="entry name" value="FAD-linked_Oxidoreductase"/>
</dbReference>
<dbReference type="SUPFAM" id="SSF56176">
    <property type="entry name" value="FAD-binding/transporter-associated domain-like"/>
    <property type="match status" value="1"/>
</dbReference>